<dbReference type="Gene3D" id="2.40.70.10">
    <property type="entry name" value="Acid Proteases"/>
    <property type="match status" value="2"/>
</dbReference>
<sequence>MLKLGIGDPVKSLWFLLDTVAGLTWTQCQPCKSCYEQNDPIYNSRSFKSYKKLPCYDASCKSPFHCFEGDCFYGITYGDVYETKEVDSLDTSTLLPPDEPSPVSVQNIRFGCSFESKDFVSIQKKIIAGIMGLNWDSTSFMVQLGRLVPDRFSSVWSSETKCMTRSNQLQTMPFVKHPNSYAYGLNLLDISIAGKSLNLPPNSFTIKLNGQRGCINDCGSVLTVIECEHSHLGKGRRYWEHGINIILSSFMILIHFELYFAPENCA</sequence>
<dbReference type="KEGG" id="cic:CICLE_v10010404mg"/>
<dbReference type="InterPro" id="IPR032861">
    <property type="entry name" value="TAXi_N"/>
</dbReference>
<comment type="similarity">
    <text evidence="1">Belongs to the peptidase A1 family.</text>
</comment>
<dbReference type="PANTHER" id="PTHR13683">
    <property type="entry name" value="ASPARTYL PROTEASES"/>
    <property type="match status" value="1"/>
</dbReference>
<gene>
    <name evidence="4" type="ORF">CICLE_v10010404mg</name>
</gene>
<feature type="domain" description="Peptidase A1" evidence="3">
    <location>
        <begin position="1"/>
        <end position="266"/>
    </location>
</feature>
<keyword evidence="5" id="KW-1185">Reference proteome</keyword>
<evidence type="ECO:0000256" key="1">
    <source>
        <dbReference type="ARBA" id="ARBA00007447"/>
    </source>
</evidence>
<dbReference type="Gramene" id="ESR65140">
    <property type="protein sequence ID" value="ESR65140"/>
    <property type="gene ID" value="CICLE_v10010404mg"/>
</dbReference>
<dbReference type="InterPro" id="IPR021109">
    <property type="entry name" value="Peptidase_aspartic_dom_sf"/>
</dbReference>
<dbReference type="Pfam" id="PF14543">
    <property type="entry name" value="TAXi_N"/>
    <property type="match status" value="1"/>
</dbReference>
<evidence type="ECO:0000259" key="3">
    <source>
        <dbReference type="PROSITE" id="PS51767"/>
    </source>
</evidence>
<dbReference type="PANTHER" id="PTHR13683:SF750">
    <property type="entry name" value="ASPARTYL PROTEASE AED1"/>
    <property type="match status" value="1"/>
</dbReference>
<dbReference type="PROSITE" id="PS51767">
    <property type="entry name" value="PEPTIDASE_A1"/>
    <property type="match status" value="1"/>
</dbReference>
<dbReference type="AlphaFoldDB" id="V4ULP2"/>
<protein>
    <recommendedName>
        <fullName evidence="3">Peptidase A1 domain-containing protein</fullName>
    </recommendedName>
</protein>
<accession>V4ULP2</accession>
<dbReference type="InParanoid" id="V4ULP2"/>
<dbReference type="EMBL" id="KI535697">
    <property type="protein sequence ID" value="ESR65140.1"/>
    <property type="molecule type" value="Genomic_DNA"/>
</dbReference>
<dbReference type="Proteomes" id="UP000030687">
    <property type="component" value="Unassembled WGS sequence"/>
</dbReference>
<dbReference type="InterPro" id="IPR001461">
    <property type="entry name" value="Aspartic_peptidase_A1"/>
</dbReference>
<proteinExistence type="inferred from homology"/>
<dbReference type="OMA" id="NCHTIKL"/>
<dbReference type="GO" id="GO:0004190">
    <property type="term" value="F:aspartic-type endopeptidase activity"/>
    <property type="evidence" value="ECO:0007669"/>
    <property type="project" value="InterPro"/>
</dbReference>
<dbReference type="eggNOG" id="KOG1339">
    <property type="taxonomic scope" value="Eukaryota"/>
</dbReference>
<keyword evidence="2" id="KW-0732">Signal</keyword>
<feature type="signal peptide" evidence="2">
    <location>
        <begin position="1"/>
        <end position="28"/>
    </location>
</feature>
<dbReference type="SUPFAM" id="SSF50630">
    <property type="entry name" value="Acid proteases"/>
    <property type="match status" value="1"/>
</dbReference>
<name>V4ULP2_CITCL</name>
<organism evidence="4 5">
    <name type="scientific">Citrus clementina</name>
    <name type="common">Clementine</name>
    <name type="synonym">Citrus deliciosa x Citrus sinensis</name>
    <dbReference type="NCBI Taxonomy" id="85681"/>
    <lineage>
        <taxon>Eukaryota</taxon>
        <taxon>Viridiplantae</taxon>
        <taxon>Streptophyta</taxon>
        <taxon>Embryophyta</taxon>
        <taxon>Tracheophyta</taxon>
        <taxon>Spermatophyta</taxon>
        <taxon>Magnoliopsida</taxon>
        <taxon>eudicotyledons</taxon>
        <taxon>Gunneridae</taxon>
        <taxon>Pentapetalae</taxon>
        <taxon>rosids</taxon>
        <taxon>malvids</taxon>
        <taxon>Sapindales</taxon>
        <taxon>Rutaceae</taxon>
        <taxon>Aurantioideae</taxon>
        <taxon>Citrus</taxon>
    </lineage>
</organism>
<dbReference type="InterPro" id="IPR033121">
    <property type="entry name" value="PEPTIDASE_A1"/>
</dbReference>
<evidence type="ECO:0000313" key="5">
    <source>
        <dbReference type="Proteomes" id="UP000030687"/>
    </source>
</evidence>
<feature type="chain" id="PRO_5004730574" description="Peptidase A1 domain-containing protein" evidence="2">
    <location>
        <begin position="29"/>
        <end position="266"/>
    </location>
</feature>
<evidence type="ECO:0000313" key="4">
    <source>
        <dbReference type="EMBL" id="ESR65140.1"/>
    </source>
</evidence>
<evidence type="ECO:0000256" key="2">
    <source>
        <dbReference type="SAM" id="SignalP"/>
    </source>
</evidence>
<dbReference type="GO" id="GO:0006508">
    <property type="term" value="P:proteolysis"/>
    <property type="evidence" value="ECO:0007669"/>
    <property type="project" value="InterPro"/>
</dbReference>
<reference evidence="4 5" key="1">
    <citation type="submission" date="2013-10" db="EMBL/GenBank/DDBJ databases">
        <authorList>
            <consortium name="International Citrus Genome Consortium"/>
            <person name="Jenkins J."/>
            <person name="Schmutz J."/>
            <person name="Prochnik S."/>
            <person name="Rokhsar D."/>
            <person name="Gmitter F."/>
            <person name="Ollitrault P."/>
            <person name="Machado M."/>
            <person name="Talon M."/>
            <person name="Wincker P."/>
            <person name="Jaillon O."/>
            <person name="Morgante M."/>
        </authorList>
    </citation>
    <scope>NUCLEOTIDE SEQUENCE</scope>
    <source>
        <strain evidence="5">cv. Clemenules</strain>
    </source>
</reference>
<dbReference type="STRING" id="85681.V4ULP2"/>